<evidence type="ECO:0000256" key="9">
    <source>
        <dbReference type="ARBA" id="ARBA00037934"/>
    </source>
</evidence>
<proteinExistence type="inferred from homology"/>
<comment type="similarity">
    <text evidence="9">Belongs to the SEC20 family.</text>
</comment>
<evidence type="ECO:0000259" key="11">
    <source>
        <dbReference type="Pfam" id="PF03908"/>
    </source>
</evidence>
<comment type="caution">
    <text evidence="12">The sequence shown here is derived from an EMBL/GenBank/DDBJ whole genome shotgun (WGS) entry which is preliminary data.</text>
</comment>
<accession>A0A0M8MZJ5</accession>
<dbReference type="AlphaFoldDB" id="A0A0M8MZJ5"/>
<reference evidence="12 13" key="1">
    <citation type="submission" date="2015-07" db="EMBL/GenBank/DDBJ databases">
        <title>The genome of the fungus Escovopsis weberi, a specialized disease agent of ant agriculture.</title>
        <authorList>
            <person name="de Man T.J."/>
            <person name="Stajich J.E."/>
            <person name="Kubicek C.P."/>
            <person name="Chenthamara K."/>
            <person name="Atanasova L."/>
            <person name="Druzhinina I.S."/>
            <person name="Birnbaum S."/>
            <person name="Barribeau S.M."/>
            <person name="Teiling C."/>
            <person name="Suen G."/>
            <person name="Currie C."/>
            <person name="Gerardo N.M."/>
        </authorList>
    </citation>
    <scope>NUCLEOTIDE SEQUENCE [LARGE SCALE GENOMIC DNA]</scope>
</reference>
<keyword evidence="8" id="KW-0472">Membrane</keyword>
<evidence type="ECO:0000313" key="13">
    <source>
        <dbReference type="Proteomes" id="UP000053831"/>
    </source>
</evidence>
<keyword evidence="13" id="KW-1185">Reference proteome</keyword>
<protein>
    <recommendedName>
        <fullName evidence="11">Sec20 C-terminal domain-containing protein</fullName>
    </recommendedName>
</protein>
<feature type="region of interest" description="Disordered" evidence="10">
    <location>
        <begin position="155"/>
        <end position="197"/>
    </location>
</feature>
<keyword evidence="5" id="KW-0931">ER-Golgi transport</keyword>
<dbReference type="PANTHER" id="PTHR12825:SF0">
    <property type="entry name" value="VESICLE TRANSPORT PROTEIN SEC20"/>
    <property type="match status" value="1"/>
</dbReference>
<evidence type="ECO:0000256" key="7">
    <source>
        <dbReference type="ARBA" id="ARBA00023054"/>
    </source>
</evidence>
<dbReference type="InterPro" id="IPR005606">
    <property type="entry name" value="Sec20"/>
</dbReference>
<dbReference type="PANTHER" id="PTHR12825">
    <property type="entry name" value="BNIP1-RELATED"/>
    <property type="match status" value="1"/>
</dbReference>
<gene>
    <name evidence="12" type="ORF">ESCO_004879</name>
</gene>
<dbReference type="Proteomes" id="UP000053831">
    <property type="component" value="Unassembled WGS sequence"/>
</dbReference>
<evidence type="ECO:0000256" key="6">
    <source>
        <dbReference type="ARBA" id="ARBA00022989"/>
    </source>
</evidence>
<keyword evidence="2" id="KW-0813">Transport</keyword>
<evidence type="ECO:0000256" key="1">
    <source>
        <dbReference type="ARBA" id="ARBA00004163"/>
    </source>
</evidence>
<dbReference type="Pfam" id="PF03908">
    <property type="entry name" value="Sec20"/>
    <property type="match status" value="1"/>
</dbReference>
<feature type="region of interest" description="Disordered" evidence="10">
    <location>
        <begin position="128"/>
        <end position="147"/>
    </location>
</feature>
<keyword evidence="6" id="KW-1133">Transmembrane helix</keyword>
<evidence type="ECO:0000256" key="5">
    <source>
        <dbReference type="ARBA" id="ARBA00022892"/>
    </source>
</evidence>
<dbReference type="InterPro" id="IPR056173">
    <property type="entry name" value="Sec20_C"/>
</dbReference>
<dbReference type="GO" id="GO:0031201">
    <property type="term" value="C:SNARE complex"/>
    <property type="evidence" value="ECO:0007669"/>
    <property type="project" value="TreeGrafter"/>
</dbReference>
<dbReference type="EMBL" id="LGSR01000029">
    <property type="protein sequence ID" value="KOS16880.1"/>
    <property type="molecule type" value="Genomic_DNA"/>
</dbReference>
<evidence type="ECO:0000256" key="8">
    <source>
        <dbReference type="ARBA" id="ARBA00023136"/>
    </source>
</evidence>
<evidence type="ECO:0000256" key="4">
    <source>
        <dbReference type="ARBA" id="ARBA00022824"/>
    </source>
</evidence>
<comment type="subcellular location">
    <subcellularLocation>
        <location evidence="1">Endoplasmic reticulum membrane</location>
        <topology evidence="1">Single-pass type IV membrane protein</topology>
    </subcellularLocation>
</comment>
<dbReference type="GO" id="GO:0006890">
    <property type="term" value="P:retrograde vesicle-mediated transport, Golgi to endoplasmic reticulum"/>
    <property type="evidence" value="ECO:0007669"/>
    <property type="project" value="InterPro"/>
</dbReference>
<keyword evidence="3" id="KW-0812">Transmembrane</keyword>
<feature type="domain" description="Sec20 C-terminal" evidence="11">
    <location>
        <begin position="196"/>
        <end position="285"/>
    </location>
</feature>
<dbReference type="OrthoDB" id="46868at2759"/>
<evidence type="ECO:0000256" key="3">
    <source>
        <dbReference type="ARBA" id="ARBA00022692"/>
    </source>
</evidence>
<keyword evidence="7" id="KW-0175">Coiled coil</keyword>
<feature type="compositionally biased region" description="Basic and acidic residues" evidence="10">
    <location>
        <begin position="165"/>
        <end position="192"/>
    </location>
</feature>
<evidence type="ECO:0000313" key="12">
    <source>
        <dbReference type="EMBL" id="KOS16880.1"/>
    </source>
</evidence>
<dbReference type="STRING" id="150374.A0A0M8MZJ5"/>
<sequence>MSLESLQQRLAALHETTAQLRALIARLADMPFAPGALPAAVDEEGSPSSELAGEISALMRAGLEEQQVLLEEARFVRPEGEGKRRLGEAIAAAGEDISRCRSALRRARLRAKQNLERAQRTERELVIRSFAQPADPPPTNTGANTDANQYANTEANAEAGQHASAEFETHGAAPARDRDKPHAGLSDKDRHTVHASSSLTAALRRTHALMTAELTRSEFAHQMLAESSAALAALDASYASLDGMLSSSRALLSALLRAQKSDTWYLRTARAVLLGTLAWLVFRRLLYGPLWWLVYLPLRVVFGVTWGAGRAVLDVGRRGGGSDQGKGWVRDGRAGDVEGLPGEDLPTVRVGEGEDGETVVVVMDGEANVIREEGAPEMNMTKEGGDEVAAGEGSHPRDEL</sequence>
<feature type="region of interest" description="Disordered" evidence="10">
    <location>
        <begin position="372"/>
        <end position="400"/>
    </location>
</feature>
<dbReference type="GO" id="GO:0005484">
    <property type="term" value="F:SNAP receptor activity"/>
    <property type="evidence" value="ECO:0007669"/>
    <property type="project" value="InterPro"/>
</dbReference>
<organism evidence="12 13">
    <name type="scientific">Escovopsis weberi</name>
    <dbReference type="NCBI Taxonomy" id="150374"/>
    <lineage>
        <taxon>Eukaryota</taxon>
        <taxon>Fungi</taxon>
        <taxon>Dikarya</taxon>
        <taxon>Ascomycota</taxon>
        <taxon>Pezizomycotina</taxon>
        <taxon>Sordariomycetes</taxon>
        <taxon>Hypocreomycetidae</taxon>
        <taxon>Hypocreales</taxon>
        <taxon>Hypocreaceae</taxon>
        <taxon>Escovopsis</taxon>
    </lineage>
</organism>
<dbReference type="GO" id="GO:0005789">
    <property type="term" value="C:endoplasmic reticulum membrane"/>
    <property type="evidence" value="ECO:0007669"/>
    <property type="project" value="UniProtKB-SubCell"/>
</dbReference>
<evidence type="ECO:0000256" key="2">
    <source>
        <dbReference type="ARBA" id="ARBA00022448"/>
    </source>
</evidence>
<name>A0A0M8MZJ5_ESCWE</name>
<evidence type="ECO:0000256" key="10">
    <source>
        <dbReference type="SAM" id="MobiDB-lite"/>
    </source>
</evidence>
<keyword evidence="4" id="KW-0256">Endoplasmic reticulum</keyword>